<name>A0A0C3QN38_9AGAM</name>
<evidence type="ECO:0000313" key="3">
    <source>
        <dbReference type="EMBL" id="KIO28399.1"/>
    </source>
</evidence>
<dbReference type="CDD" id="cd00555">
    <property type="entry name" value="Maf"/>
    <property type="match status" value="1"/>
</dbReference>
<protein>
    <recommendedName>
        <fullName evidence="5">Maf/Ham1</fullName>
    </recommendedName>
</protein>
<evidence type="ECO:0000313" key="4">
    <source>
        <dbReference type="Proteomes" id="UP000054248"/>
    </source>
</evidence>
<dbReference type="STRING" id="1051891.A0A0C3QN38"/>
<reference evidence="3 4" key="1">
    <citation type="submission" date="2014-04" db="EMBL/GenBank/DDBJ databases">
        <authorList>
            <consortium name="DOE Joint Genome Institute"/>
            <person name="Kuo A."/>
            <person name="Girlanda M."/>
            <person name="Perotto S."/>
            <person name="Kohler A."/>
            <person name="Nagy L.G."/>
            <person name="Floudas D."/>
            <person name="Copeland A."/>
            <person name="Barry K.W."/>
            <person name="Cichocki N."/>
            <person name="Veneault-Fourrey C."/>
            <person name="LaButti K."/>
            <person name="Lindquist E.A."/>
            <person name="Lipzen A."/>
            <person name="Lundell T."/>
            <person name="Morin E."/>
            <person name="Murat C."/>
            <person name="Sun H."/>
            <person name="Tunlid A."/>
            <person name="Henrissat B."/>
            <person name="Grigoriev I.V."/>
            <person name="Hibbett D.S."/>
            <person name="Martin F."/>
            <person name="Nordberg H.P."/>
            <person name="Cantor M.N."/>
            <person name="Hua S.X."/>
        </authorList>
    </citation>
    <scope>NUCLEOTIDE SEQUENCE [LARGE SCALE GENOMIC DNA]</scope>
    <source>
        <strain evidence="3 4">MUT 4182</strain>
    </source>
</reference>
<dbReference type="HAMAP" id="MF_00528">
    <property type="entry name" value="Maf"/>
    <property type="match status" value="1"/>
</dbReference>
<keyword evidence="4" id="KW-1185">Reference proteome</keyword>
<dbReference type="AlphaFoldDB" id="A0A0C3QN38"/>
<dbReference type="EMBL" id="KN822995">
    <property type="protein sequence ID" value="KIO28399.1"/>
    <property type="molecule type" value="Genomic_DNA"/>
</dbReference>
<evidence type="ECO:0000256" key="1">
    <source>
        <dbReference type="ARBA" id="ARBA00001968"/>
    </source>
</evidence>
<dbReference type="InterPro" id="IPR003697">
    <property type="entry name" value="Maf-like"/>
</dbReference>
<dbReference type="PANTHER" id="PTHR43213">
    <property type="entry name" value="BIFUNCTIONAL DTTP/UTP PYROPHOSPHATASE/METHYLTRANSFERASE PROTEIN-RELATED"/>
    <property type="match status" value="1"/>
</dbReference>
<dbReference type="Proteomes" id="UP000054248">
    <property type="component" value="Unassembled WGS sequence"/>
</dbReference>
<dbReference type="Gene3D" id="3.90.950.10">
    <property type="match status" value="1"/>
</dbReference>
<evidence type="ECO:0008006" key="5">
    <source>
        <dbReference type="Google" id="ProtNLM"/>
    </source>
</evidence>
<dbReference type="SUPFAM" id="SSF52972">
    <property type="entry name" value="ITPase-like"/>
    <property type="match status" value="1"/>
</dbReference>
<organism evidence="3 4">
    <name type="scientific">Tulasnella calospora MUT 4182</name>
    <dbReference type="NCBI Taxonomy" id="1051891"/>
    <lineage>
        <taxon>Eukaryota</taxon>
        <taxon>Fungi</taxon>
        <taxon>Dikarya</taxon>
        <taxon>Basidiomycota</taxon>
        <taxon>Agaricomycotina</taxon>
        <taxon>Agaricomycetes</taxon>
        <taxon>Cantharellales</taxon>
        <taxon>Tulasnellaceae</taxon>
        <taxon>Tulasnella</taxon>
    </lineage>
</organism>
<dbReference type="OrthoDB" id="10267058at2759"/>
<dbReference type="HOGENOM" id="CLU_040416_0_2_1"/>
<sequence>MAPVTNTVVLPHALKTPAFIKLSNNKRVVLASASPRRKEILSTFGINPDIIPSTFEETLSHTDYPNVYEYPVATATEKAVEVYERLVHDDPENPPDLTFDTVFSFLSADTVVLSRIEPATSNLGIGLEHDIRPEILEKPTSKVDNLRMLLDMNGRSCEVVTGVSVVFPILTAPGYAIKSMDERSVVYFADNPVPLLEAYVDNGEGLDRAGGFAVQGLGGMLIRKVDGDWHNVVGFPAAAFFKFLEILVEEEDDFLAVD</sequence>
<reference evidence="4" key="2">
    <citation type="submission" date="2015-01" db="EMBL/GenBank/DDBJ databases">
        <title>Evolutionary Origins and Diversification of the Mycorrhizal Mutualists.</title>
        <authorList>
            <consortium name="DOE Joint Genome Institute"/>
            <consortium name="Mycorrhizal Genomics Consortium"/>
            <person name="Kohler A."/>
            <person name="Kuo A."/>
            <person name="Nagy L.G."/>
            <person name="Floudas D."/>
            <person name="Copeland A."/>
            <person name="Barry K.W."/>
            <person name="Cichocki N."/>
            <person name="Veneault-Fourrey C."/>
            <person name="LaButti K."/>
            <person name="Lindquist E.A."/>
            <person name="Lipzen A."/>
            <person name="Lundell T."/>
            <person name="Morin E."/>
            <person name="Murat C."/>
            <person name="Riley R."/>
            <person name="Ohm R."/>
            <person name="Sun H."/>
            <person name="Tunlid A."/>
            <person name="Henrissat B."/>
            <person name="Grigoriev I.V."/>
            <person name="Hibbett D.S."/>
            <person name="Martin F."/>
        </authorList>
    </citation>
    <scope>NUCLEOTIDE SEQUENCE [LARGE SCALE GENOMIC DNA]</scope>
    <source>
        <strain evidence="4">MUT 4182</strain>
    </source>
</reference>
<gene>
    <name evidence="3" type="ORF">M407DRAFT_71907</name>
</gene>
<proteinExistence type="inferred from homology"/>
<accession>A0A0C3QN38</accession>
<dbReference type="GO" id="GO:0047429">
    <property type="term" value="F:nucleoside triphosphate diphosphatase activity"/>
    <property type="evidence" value="ECO:0007669"/>
    <property type="project" value="InterPro"/>
</dbReference>
<dbReference type="PANTHER" id="PTHR43213:SF5">
    <property type="entry name" value="BIFUNCTIONAL DTTP_UTP PYROPHOSPHATASE_METHYLTRANSFERASE PROTEIN-RELATED"/>
    <property type="match status" value="1"/>
</dbReference>
<keyword evidence="2" id="KW-0378">Hydrolase</keyword>
<comment type="cofactor">
    <cofactor evidence="1">
        <name>a divalent metal cation</name>
        <dbReference type="ChEBI" id="CHEBI:60240"/>
    </cofactor>
</comment>
<dbReference type="Pfam" id="PF02545">
    <property type="entry name" value="Maf"/>
    <property type="match status" value="1"/>
</dbReference>
<evidence type="ECO:0000256" key="2">
    <source>
        <dbReference type="ARBA" id="ARBA00022801"/>
    </source>
</evidence>
<dbReference type="InterPro" id="IPR029001">
    <property type="entry name" value="ITPase-like_fam"/>
</dbReference>